<gene>
    <name evidence="12" type="ORF">KGM_202294</name>
</gene>
<evidence type="ECO:0000256" key="3">
    <source>
        <dbReference type="ARBA" id="ARBA00018191"/>
    </source>
</evidence>
<dbReference type="PANTHER" id="PTHR21382:SF1">
    <property type="entry name" value="NADH DEHYDROGENASE [UBIQUINONE] 1 ALPHA SUBCOMPLEX SUBUNIT 11"/>
    <property type="match status" value="1"/>
</dbReference>
<keyword evidence="7" id="KW-0496">Mitochondrion</keyword>
<evidence type="ECO:0000256" key="10">
    <source>
        <dbReference type="ARBA" id="ARBA00031497"/>
    </source>
</evidence>
<dbReference type="EMBL" id="AGBW02013634">
    <property type="protein sequence ID" value="OWR43057.1"/>
    <property type="molecule type" value="Genomic_DNA"/>
</dbReference>
<dbReference type="GO" id="GO:0006120">
    <property type="term" value="P:mitochondrial electron transport, NADH to ubiquinone"/>
    <property type="evidence" value="ECO:0007669"/>
    <property type="project" value="InterPro"/>
</dbReference>
<sequence>MLVTSRYGAMAGLILSTYDVLMYSHATGLGNMMRRYAYHTAPLALAGATFAAVANGVQHLRKRDDPLNYFIGGVSCGPILAYYFGSYYALFVGGLLLGIAGAIKKDSVDNDFDLLPHVPTLGTVDGWRRDYTLVEDPRDTLIHTCGKENEK</sequence>
<comment type="similarity">
    <text evidence="2">Belongs to the complex I NDUFA11 subunit family.</text>
</comment>
<evidence type="ECO:0000256" key="11">
    <source>
        <dbReference type="SAM" id="Phobius"/>
    </source>
</evidence>
<keyword evidence="13" id="KW-1185">Reference proteome</keyword>
<dbReference type="STRING" id="278856.A0A212ENM3"/>
<accession>A0A212ENM3</accession>
<keyword evidence="8 11" id="KW-0472">Membrane</keyword>
<evidence type="ECO:0000256" key="8">
    <source>
        <dbReference type="ARBA" id="ARBA00023136"/>
    </source>
</evidence>
<evidence type="ECO:0000256" key="2">
    <source>
        <dbReference type="ARBA" id="ARBA00008699"/>
    </source>
</evidence>
<evidence type="ECO:0000256" key="5">
    <source>
        <dbReference type="ARBA" id="ARBA00022792"/>
    </source>
</evidence>
<dbReference type="AlphaFoldDB" id="A0A212ENM3"/>
<dbReference type="InterPro" id="IPR039205">
    <property type="entry name" value="NDUFA11"/>
</dbReference>
<keyword evidence="5" id="KW-0999">Mitochondrion inner membrane</keyword>
<evidence type="ECO:0000256" key="4">
    <source>
        <dbReference type="ARBA" id="ARBA00022692"/>
    </source>
</evidence>
<evidence type="ECO:0000313" key="12">
    <source>
        <dbReference type="EMBL" id="OWR43057.1"/>
    </source>
</evidence>
<keyword evidence="4 11" id="KW-0812">Transmembrane</keyword>
<dbReference type="InParanoid" id="A0A212ENM3"/>
<evidence type="ECO:0000256" key="1">
    <source>
        <dbReference type="ARBA" id="ARBA00004292"/>
    </source>
</evidence>
<evidence type="ECO:0000256" key="9">
    <source>
        <dbReference type="ARBA" id="ARBA00030608"/>
    </source>
</evidence>
<dbReference type="GO" id="GO:0005743">
    <property type="term" value="C:mitochondrial inner membrane"/>
    <property type="evidence" value="ECO:0007669"/>
    <property type="project" value="UniProtKB-SubCell"/>
</dbReference>
<protein>
    <recommendedName>
        <fullName evidence="3">NADH dehydrogenase [ubiquinone] 1 alpha subcomplex subunit 11</fullName>
    </recommendedName>
    <alternativeName>
        <fullName evidence="9">Complex I-B14.7</fullName>
    </alternativeName>
    <alternativeName>
        <fullName evidence="10">NADH-ubiquinone oxidoreductase subunit B14.7</fullName>
    </alternativeName>
</protein>
<dbReference type="eggNOG" id="ENOG502TCP4">
    <property type="taxonomic scope" value="Eukaryota"/>
</dbReference>
<feature type="transmembrane region" description="Helical" evidence="11">
    <location>
        <begin position="36"/>
        <end position="60"/>
    </location>
</feature>
<keyword evidence="6 11" id="KW-1133">Transmembrane helix</keyword>
<name>A0A212ENM3_DANPL</name>
<reference evidence="12 13" key="1">
    <citation type="journal article" date="2011" name="Cell">
        <title>The monarch butterfly genome yields insights into long-distance migration.</title>
        <authorList>
            <person name="Zhan S."/>
            <person name="Merlin C."/>
            <person name="Boore J.L."/>
            <person name="Reppert S.M."/>
        </authorList>
    </citation>
    <scope>NUCLEOTIDE SEQUENCE [LARGE SCALE GENOMIC DNA]</scope>
    <source>
        <strain evidence="12">F-2</strain>
    </source>
</reference>
<comment type="subcellular location">
    <subcellularLocation>
        <location evidence="1">Mitochondrion inner membrane</location>
        <topology evidence="1">Multi-pass membrane protein</topology>
        <orientation evidence="1">Matrix side</orientation>
    </subcellularLocation>
</comment>
<organism evidence="12 13">
    <name type="scientific">Danaus plexippus plexippus</name>
    <dbReference type="NCBI Taxonomy" id="278856"/>
    <lineage>
        <taxon>Eukaryota</taxon>
        <taxon>Metazoa</taxon>
        <taxon>Ecdysozoa</taxon>
        <taxon>Arthropoda</taxon>
        <taxon>Hexapoda</taxon>
        <taxon>Insecta</taxon>
        <taxon>Pterygota</taxon>
        <taxon>Neoptera</taxon>
        <taxon>Endopterygota</taxon>
        <taxon>Lepidoptera</taxon>
        <taxon>Glossata</taxon>
        <taxon>Ditrysia</taxon>
        <taxon>Papilionoidea</taxon>
        <taxon>Nymphalidae</taxon>
        <taxon>Danainae</taxon>
        <taxon>Danaini</taxon>
        <taxon>Danaina</taxon>
        <taxon>Danaus</taxon>
        <taxon>Danaus</taxon>
    </lineage>
</organism>
<proteinExistence type="inferred from homology"/>
<feature type="transmembrane region" description="Helical" evidence="11">
    <location>
        <begin position="80"/>
        <end position="103"/>
    </location>
</feature>
<evidence type="ECO:0000313" key="13">
    <source>
        <dbReference type="Proteomes" id="UP000007151"/>
    </source>
</evidence>
<dbReference type="Proteomes" id="UP000007151">
    <property type="component" value="Unassembled WGS sequence"/>
</dbReference>
<comment type="caution">
    <text evidence="12">The sequence shown here is derived from an EMBL/GenBank/DDBJ whole genome shotgun (WGS) entry which is preliminary data.</text>
</comment>
<dbReference type="PANTHER" id="PTHR21382">
    <property type="entry name" value="NADH-UBIQUINONE OXIDOREDUCTASE SUBUNIT"/>
    <property type="match status" value="1"/>
</dbReference>
<dbReference type="GO" id="GO:0045271">
    <property type="term" value="C:respiratory chain complex I"/>
    <property type="evidence" value="ECO:0007669"/>
    <property type="project" value="InterPro"/>
</dbReference>
<dbReference type="KEGG" id="dpl:KGM_202294"/>
<evidence type="ECO:0000256" key="7">
    <source>
        <dbReference type="ARBA" id="ARBA00023128"/>
    </source>
</evidence>
<evidence type="ECO:0000256" key="6">
    <source>
        <dbReference type="ARBA" id="ARBA00022989"/>
    </source>
</evidence>